<evidence type="ECO:0000256" key="11">
    <source>
        <dbReference type="ARBA" id="ARBA00023136"/>
    </source>
</evidence>
<dbReference type="EMBL" id="NBYO01000001">
    <property type="protein sequence ID" value="OXT02300.1"/>
    <property type="molecule type" value="Genomic_DNA"/>
</dbReference>
<name>A0A231V2C3_9HYPH</name>
<reference evidence="15" key="1">
    <citation type="journal article" date="2017" name="Int. J. Syst. Evol. Microbiol.">
        <title>Notoacmeibacter marinus gen. nov., sp. nov., isolated from the gut of a limpet and proposal of Notoacmeibacteraceae fam. nov. in the order Rhizobiales of the class Alphaproteobacteria.</title>
        <authorList>
            <person name="Huang Z."/>
            <person name="Guo F."/>
            <person name="Lai Q."/>
        </authorList>
    </citation>
    <scope>NUCLEOTIDE SEQUENCE [LARGE SCALE GENOMIC DNA]</scope>
    <source>
        <strain evidence="15">XMTR2A4</strain>
    </source>
</reference>
<keyword evidence="5 12" id="KW-0813">Transport</keyword>
<evidence type="ECO:0000256" key="4">
    <source>
        <dbReference type="ARBA" id="ARBA00016461"/>
    </source>
</evidence>
<dbReference type="GO" id="GO:0005886">
    <property type="term" value="C:plasma membrane"/>
    <property type="evidence" value="ECO:0007669"/>
    <property type="project" value="UniProtKB-SubCell"/>
</dbReference>
<evidence type="ECO:0000256" key="3">
    <source>
        <dbReference type="ARBA" id="ARBA00008741"/>
    </source>
</evidence>
<keyword evidence="11 12" id="KW-0472">Membrane</keyword>
<comment type="caution">
    <text evidence="14">The sequence shown here is derived from an EMBL/GenBank/DDBJ whole genome shotgun (WGS) entry which is preliminary data.</text>
</comment>
<comment type="similarity">
    <text evidence="3 12">Belongs to the CcmD/CycX/HelD family.</text>
</comment>
<evidence type="ECO:0000256" key="8">
    <source>
        <dbReference type="ARBA" id="ARBA00022692"/>
    </source>
</evidence>
<keyword evidence="9 12" id="KW-0201">Cytochrome c-type biogenesis</keyword>
<proteinExistence type="inferred from homology"/>
<feature type="compositionally biased region" description="Basic and acidic residues" evidence="13">
    <location>
        <begin position="49"/>
        <end position="58"/>
    </location>
</feature>
<dbReference type="NCBIfam" id="TIGR03141">
    <property type="entry name" value="cytochro_ccmD"/>
    <property type="match status" value="1"/>
</dbReference>
<evidence type="ECO:0000256" key="5">
    <source>
        <dbReference type="ARBA" id="ARBA00022448"/>
    </source>
</evidence>
<dbReference type="AlphaFoldDB" id="A0A231V2C3"/>
<dbReference type="GO" id="GO:0015886">
    <property type="term" value="P:heme transport"/>
    <property type="evidence" value="ECO:0007669"/>
    <property type="project" value="InterPro"/>
</dbReference>
<sequence>MSHFAYIAVAYGGSALALAGLALWLVSDMRARRRELDHLHDAGHRRRSDRQETLREAK</sequence>
<evidence type="ECO:0000313" key="15">
    <source>
        <dbReference type="Proteomes" id="UP000215405"/>
    </source>
</evidence>
<evidence type="ECO:0000256" key="9">
    <source>
        <dbReference type="ARBA" id="ARBA00022748"/>
    </source>
</evidence>
<evidence type="ECO:0000256" key="7">
    <source>
        <dbReference type="ARBA" id="ARBA00022519"/>
    </source>
</evidence>
<evidence type="ECO:0000256" key="12">
    <source>
        <dbReference type="RuleBase" id="RU363101"/>
    </source>
</evidence>
<comment type="subcellular location">
    <subcellularLocation>
        <location evidence="2 12">Cell inner membrane</location>
        <topology evidence="2 12">Single-pass membrane protein</topology>
    </subcellularLocation>
</comment>
<organism evidence="14 15">
    <name type="scientific">Notoacmeibacter marinus</name>
    <dbReference type="NCBI Taxonomy" id="1876515"/>
    <lineage>
        <taxon>Bacteria</taxon>
        <taxon>Pseudomonadati</taxon>
        <taxon>Pseudomonadota</taxon>
        <taxon>Alphaproteobacteria</taxon>
        <taxon>Hyphomicrobiales</taxon>
        <taxon>Notoacmeibacteraceae</taxon>
        <taxon>Notoacmeibacter</taxon>
    </lineage>
</organism>
<dbReference type="GO" id="GO:0017004">
    <property type="term" value="P:cytochrome complex assembly"/>
    <property type="evidence" value="ECO:0007669"/>
    <property type="project" value="UniProtKB-KW"/>
</dbReference>
<evidence type="ECO:0000256" key="10">
    <source>
        <dbReference type="ARBA" id="ARBA00022989"/>
    </source>
</evidence>
<comment type="function">
    <text evidence="1 12">Required for the export of heme to the periplasm for the biogenesis of c-type cytochromes.</text>
</comment>
<feature type="transmembrane region" description="Helical" evidence="12">
    <location>
        <begin position="6"/>
        <end position="26"/>
    </location>
</feature>
<keyword evidence="6 12" id="KW-1003">Cell membrane</keyword>
<gene>
    <name evidence="14" type="ORF">B7H23_05180</name>
</gene>
<evidence type="ECO:0000256" key="13">
    <source>
        <dbReference type="SAM" id="MobiDB-lite"/>
    </source>
</evidence>
<evidence type="ECO:0000313" key="14">
    <source>
        <dbReference type="EMBL" id="OXT02300.1"/>
    </source>
</evidence>
<keyword evidence="15" id="KW-1185">Reference proteome</keyword>
<feature type="region of interest" description="Disordered" evidence="13">
    <location>
        <begin position="37"/>
        <end position="58"/>
    </location>
</feature>
<dbReference type="Pfam" id="PF04995">
    <property type="entry name" value="CcmD"/>
    <property type="match status" value="1"/>
</dbReference>
<dbReference type="Proteomes" id="UP000215405">
    <property type="component" value="Unassembled WGS sequence"/>
</dbReference>
<keyword evidence="10 12" id="KW-1133">Transmembrane helix</keyword>
<accession>A0A231V2C3</accession>
<protein>
    <recommendedName>
        <fullName evidence="4 12">Heme exporter protein D</fullName>
    </recommendedName>
</protein>
<keyword evidence="7 12" id="KW-0997">Cell inner membrane</keyword>
<evidence type="ECO:0000256" key="1">
    <source>
        <dbReference type="ARBA" id="ARBA00002442"/>
    </source>
</evidence>
<dbReference type="InterPro" id="IPR007078">
    <property type="entry name" value="Haem_export_protD_CcmD"/>
</dbReference>
<keyword evidence="8 12" id="KW-0812">Transmembrane</keyword>
<evidence type="ECO:0000256" key="6">
    <source>
        <dbReference type="ARBA" id="ARBA00022475"/>
    </source>
</evidence>
<dbReference type="RefSeq" id="WP_094076256.1">
    <property type="nucleotide sequence ID" value="NZ_NBYO01000001.1"/>
</dbReference>
<evidence type="ECO:0000256" key="2">
    <source>
        <dbReference type="ARBA" id="ARBA00004377"/>
    </source>
</evidence>